<reference evidence="3 4" key="1">
    <citation type="journal article" date="2011" name="Science">
        <title>The ecoresponsive genome of Daphnia pulex.</title>
        <authorList>
            <person name="Colbourne J.K."/>
            <person name="Pfrender M.E."/>
            <person name="Gilbert D."/>
            <person name="Thomas W.K."/>
            <person name="Tucker A."/>
            <person name="Oakley T.H."/>
            <person name="Tokishita S."/>
            <person name="Aerts A."/>
            <person name="Arnold G.J."/>
            <person name="Basu M.K."/>
            <person name="Bauer D.J."/>
            <person name="Caceres C.E."/>
            <person name="Carmel L."/>
            <person name="Casola C."/>
            <person name="Choi J.H."/>
            <person name="Detter J.C."/>
            <person name="Dong Q."/>
            <person name="Dusheyko S."/>
            <person name="Eads B.D."/>
            <person name="Frohlich T."/>
            <person name="Geiler-Samerotte K.A."/>
            <person name="Gerlach D."/>
            <person name="Hatcher P."/>
            <person name="Jogdeo S."/>
            <person name="Krijgsveld J."/>
            <person name="Kriventseva E.V."/>
            <person name="Kultz D."/>
            <person name="Laforsch C."/>
            <person name="Lindquist E."/>
            <person name="Lopez J."/>
            <person name="Manak J.R."/>
            <person name="Muller J."/>
            <person name="Pangilinan J."/>
            <person name="Patwardhan R.P."/>
            <person name="Pitluck S."/>
            <person name="Pritham E.J."/>
            <person name="Rechtsteiner A."/>
            <person name="Rho M."/>
            <person name="Rogozin I.B."/>
            <person name="Sakarya O."/>
            <person name="Salamov A."/>
            <person name="Schaack S."/>
            <person name="Shapiro H."/>
            <person name="Shiga Y."/>
            <person name="Skalitzky C."/>
            <person name="Smith Z."/>
            <person name="Souvorov A."/>
            <person name="Sung W."/>
            <person name="Tang Z."/>
            <person name="Tsuchiya D."/>
            <person name="Tu H."/>
            <person name="Vos H."/>
            <person name="Wang M."/>
            <person name="Wolf Y.I."/>
            <person name="Yamagata H."/>
            <person name="Yamada T."/>
            <person name="Ye Y."/>
            <person name="Shaw J.R."/>
            <person name="Andrews J."/>
            <person name="Crease T.J."/>
            <person name="Tang H."/>
            <person name="Lucas S.M."/>
            <person name="Robertson H.M."/>
            <person name="Bork P."/>
            <person name="Koonin E.V."/>
            <person name="Zdobnov E.M."/>
            <person name="Grigoriev I.V."/>
            <person name="Lynch M."/>
            <person name="Boore J.L."/>
        </authorList>
    </citation>
    <scope>NUCLEOTIDE SEQUENCE [LARGE SCALE GENOMIC DNA]</scope>
</reference>
<evidence type="ECO:0000256" key="1">
    <source>
        <dbReference type="ARBA" id="ARBA00023239"/>
    </source>
</evidence>
<keyword evidence="1" id="KW-0456">Lyase</keyword>
<dbReference type="InParanoid" id="E9GYS4"/>
<dbReference type="Pfam" id="PF07700">
    <property type="entry name" value="HNOB"/>
    <property type="match status" value="1"/>
</dbReference>
<dbReference type="eggNOG" id="KOG1023">
    <property type="taxonomic scope" value="Eukaryota"/>
</dbReference>
<dbReference type="PANTHER" id="PTHR45655">
    <property type="entry name" value="GUANYLATE CYCLASE SOLUBLE SUBUNIT BETA-2"/>
    <property type="match status" value="1"/>
</dbReference>
<sequence>MFTLALEFRDAINELSTKVGIPVEIRIGIHSGPAVAGVLGRKVPRYCFFGDTINTAARMQTTSLKTQNPKKADYGNDVWLSLLEKVEYQNTTFSTHSIYSKDLAIKMANAVANLTADGSTPQDFLTYFGRCFIRAAGPFKYETLIKIASICT</sequence>
<dbReference type="CDD" id="cd07302">
    <property type="entry name" value="CHD"/>
    <property type="match status" value="1"/>
</dbReference>
<dbReference type="KEGG" id="dpx:DAPPUDRAFT_250529"/>
<dbReference type="AlphaFoldDB" id="E9GYS4"/>
<dbReference type="STRING" id="6669.E9GYS4"/>
<dbReference type="InterPro" id="IPR029787">
    <property type="entry name" value="Nucleotide_cyclase"/>
</dbReference>
<dbReference type="InterPro" id="IPR024096">
    <property type="entry name" value="NO_sig/Golgi_transp_ligand-bd"/>
</dbReference>
<dbReference type="Pfam" id="PF00211">
    <property type="entry name" value="Guanylate_cyc"/>
    <property type="match status" value="1"/>
</dbReference>
<proteinExistence type="predicted"/>
<protein>
    <recommendedName>
        <fullName evidence="2">Guanylate cyclase domain-containing protein</fullName>
    </recommendedName>
</protein>
<dbReference type="GO" id="GO:0009190">
    <property type="term" value="P:cyclic nucleotide biosynthetic process"/>
    <property type="evidence" value="ECO:0007669"/>
    <property type="project" value="InterPro"/>
</dbReference>
<evidence type="ECO:0000313" key="3">
    <source>
        <dbReference type="EMBL" id="EFX75363.1"/>
    </source>
</evidence>
<accession>E9GYS4</accession>
<evidence type="ECO:0000259" key="2">
    <source>
        <dbReference type="PROSITE" id="PS50125"/>
    </source>
</evidence>
<dbReference type="Gene3D" id="3.30.70.1230">
    <property type="entry name" value="Nucleotide cyclase"/>
    <property type="match status" value="1"/>
</dbReference>
<dbReference type="InterPro" id="IPR001054">
    <property type="entry name" value="A/G_cyclase"/>
</dbReference>
<gene>
    <name evidence="3" type="ORF">DAPPUDRAFT_250529</name>
</gene>
<dbReference type="HOGENOM" id="CLU_1724167_0_0_1"/>
<keyword evidence="4" id="KW-1185">Reference proteome</keyword>
<dbReference type="PhylomeDB" id="E9GYS4"/>
<dbReference type="PROSITE" id="PS50125">
    <property type="entry name" value="GUANYLATE_CYCLASE_2"/>
    <property type="match status" value="1"/>
</dbReference>
<organism evidence="3 4">
    <name type="scientific">Daphnia pulex</name>
    <name type="common">Water flea</name>
    <dbReference type="NCBI Taxonomy" id="6669"/>
    <lineage>
        <taxon>Eukaryota</taxon>
        <taxon>Metazoa</taxon>
        <taxon>Ecdysozoa</taxon>
        <taxon>Arthropoda</taxon>
        <taxon>Crustacea</taxon>
        <taxon>Branchiopoda</taxon>
        <taxon>Diplostraca</taxon>
        <taxon>Cladocera</taxon>
        <taxon>Anomopoda</taxon>
        <taxon>Daphniidae</taxon>
        <taxon>Daphnia</taxon>
    </lineage>
</organism>
<dbReference type="EMBL" id="GL732576">
    <property type="protein sequence ID" value="EFX75363.1"/>
    <property type="molecule type" value="Genomic_DNA"/>
</dbReference>
<dbReference type="GO" id="GO:0016829">
    <property type="term" value="F:lyase activity"/>
    <property type="evidence" value="ECO:0007669"/>
    <property type="project" value="UniProtKB-KW"/>
</dbReference>
<feature type="domain" description="Guanylate cyclase" evidence="2">
    <location>
        <begin position="1"/>
        <end position="60"/>
    </location>
</feature>
<dbReference type="GO" id="GO:0020037">
    <property type="term" value="F:heme binding"/>
    <property type="evidence" value="ECO:0007669"/>
    <property type="project" value="InterPro"/>
</dbReference>
<dbReference type="PANTHER" id="PTHR45655:SF5">
    <property type="entry name" value="SOLUBLE GUANYLATE CYCLASE 89DA-RELATED"/>
    <property type="match status" value="1"/>
</dbReference>
<dbReference type="SUPFAM" id="SSF111126">
    <property type="entry name" value="Ligand-binding domain in the NO signalling and Golgi transport"/>
    <property type="match status" value="1"/>
</dbReference>
<dbReference type="OrthoDB" id="6353733at2759"/>
<dbReference type="Gene3D" id="3.90.1520.10">
    <property type="entry name" value="H-NOX domain"/>
    <property type="match status" value="1"/>
</dbReference>
<dbReference type="GO" id="GO:0035556">
    <property type="term" value="P:intracellular signal transduction"/>
    <property type="evidence" value="ECO:0007669"/>
    <property type="project" value="InterPro"/>
</dbReference>
<dbReference type="InterPro" id="IPR038158">
    <property type="entry name" value="H-NOX_domain_sf"/>
</dbReference>
<name>E9GYS4_DAPPU</name>
<dbReference type="SUPFAM" id="SSF55073">
    <property type="entry name" value="Nucleotide cyclase"/>
    <property type="match status" value="1"/>
</dbReference>
<evidence type="ECO:0000313" key="4">
    <source>
        <dbReference type="Proteomes" id="UP000000305"/>
    </source>
</evidence>
<dbReference type="InterPro" id="IPR011644">
    <property type="entry name" value="Heme_NO-bd"/>
</dbReference>
<dbReference type="Proteomes" id="UP000000305">
    <property type="component" value="Unassembled WGS sequence"/>
</dbReference>